<dbReference type="CDD" id="cd03801">
    <property type="entry name" value="GT4_PimA-like"/>
    <property type="match status" value="1"/>
</dbReference>
<dbReference type="Pfam" id="PF00534">
    <property type="entry name" value="Glycos_transf_1"/>
    <property type="match status" value="1"/>
</dbReference>
<keyword evidence="2" id="KW-0808">Transferase</keyword>
<reference evidence="2 3" key="1">
    <citation type="submission" date="2020-05" db="EMBL/GenBank/DDBJ databases">
        <authorList>
            <person name="Khan S.A."/>
            <person name="Jeon C.O."/>
            <person name="Chun B.H."/>
        </authorList>
    </citation>
    <scope>NUCLEOTIDE SEQUENCE [LARGE SCALE GENOMIC DNA]</scope>
    <source>
        <strain evidence="2 3">B156</strain>
    </source>
</reference>
<dbReference type="SUPFAM" id="SSF53756">
    <property type="entry name" value="UDP-Glycosyltransferase/glycogen phosphorylase"/>
    <property type="match status" value="2"/>
</dbReference>
<dbReference type="EMBL" id="JABFCS010000001">
    <property type="protein sequence ID" value="NNU44147.1"/>
    <property type="molecule type" value="Genomic_DNA"/>
</dbReference>
<dbReference type="Proteomes" id="UP000552954">
    <property type="component" value="Unassembled WGS sequence"/>
</dbReference>
<name>A0A849KD87_9BURK</name>
<keyword evidence="3" id="KW-1185">Reference proteome</keyword>
<reference evidence="2 3" key="2">
    <citation type="submission" date="2020-06" db="EMBL/GenBank/DDBJ databases">
        <title>Ramlibacter rhizophilus sp. nov., isolated from rhizosphere soil of national flower Mugunghwa from South Korea.</title>
        <authorList>
            <person name="Zheng-Fei Y."/>
            <person name="Huan T."/>
        </authorList>
    </citation>
    <scope>NUCLEOTIDE SEQUENCE [LARGE SCALE GENOMIC DNA]</scope>
    <source>
        <strain evidence="2 3">B156</strain>
    </source>
</reference>
<organism evidence="2 3">
    <name type="scientific">Ramlibacter montanisoli</name>
    <dbReference type="NCBI Taxonomy" id="2732512"/>
    <lineage>
        <taxon>Bacteria</taxon>
        <taxon>Pseudomonadati</taxon>
        <taxon>Pseudomonadota</taxon>
        <taxon>Betaproteobacteria</taxon>
        <taxon>Burkholderiales</taxon>
        <taxon>Comamonadaceae</taxon>
        <taxon>Ramlibacter</taxon>
    </lineage>
</organism>
<dbReference type="GO" id="GO:0016757">
    <property type="term" value="F:glycosyltransferase activity"/>
    <property type="evidence" value="ECO:0007669"/>
    <property type="project" value="InterPro"/>
</dbReference>
<comment type="caution">
    <text evidence="2">The sequence shown here is derived from an EMBL/GenBank/DDBJ whole genome shotgun (WGS) entry which is preliminary data.</text>
</comment>
<dbReference type="PANTHER" id="PTHR12526:SF636">
    <property type="entry name" value="BLL3647 PROTEIN"/>
    <property type="match status" value="1"/>
</dbReference>
<dbReference type="RefSeq" id="WP_171560591.1">
    <property type="nucleotide sequence ID" value="NZ_JABFCS010000001.1"/>
</dbReference>
<evidence type="ECO:0000259" key="1">
    <source>
        <dbReference type="Pfam" id="PF00534"/>
    </source>
</evidence>
<dbReference type="Gene3D" id="3.40.50.2000">
    <property type="entry name" value="Glycogen Phosphorylase B"/>
    <property type="match status" value="3"/>
</dbReference>
<dbReference type="AlphaFoldDB" id="A0A849KD87"/>
<proteinExistence type="predicted"/>
<gene>
    <name evidence="2" type="ORF">HK415_14740</name>
</gene>
<dbReference type="InterPro" id="IPR001296">
    <property type="entry name" value="Glyco_trans_1"/>
</dbReference>
<dbReference type="PANTHER" id="PTHR12526">
    <property type="entry name" value="GLYCOSYLTRANSFERASE"/>
    <property type="match status" value="1"/>
</dbReference>
<sequence>MRLLFACEFYAPSVGGVQEVMKQLAERMVRLGHRVTVATTRLAERDFSSLNGVEIVGFDIAGNLARGMSGEVERYREFVRTFPCDALMVKAAQQWTFDALWPVLDEVTCRKVFIPCGFSGLYEPMYGSYFEQLPAVLRKWDHLVFYAEHYRDVDFARVHGLEHFTILPNGASEAEFGVAPDPAFRQRHGIPEDSFVLLTVGSLTGMKGHREVAEAFTRLDLPAGRHSTLLLNGNEPPKPPVAAPPAPAVSDAVPAGLPARIARAYRQEGWQGVGIRVGRFAMRPVRLGAKAARASLKIARSLRREGLAVTAAKVHRGVYERTRHRGFWKLVPERWHPSNSYSIAQWLAAAGRSAPGRKLALHTNYPRAELVQAYMAADLFIFASNIEYSPLVLYEAAAAGTPFLTVPVGNSVEIARWTGGGVVCPAASDERGYTRVDPARLAHAIEELASDPARLRALGAEGRRRWLAHFTWQVIAQRYEAILAGEAQPCDTMVLEEAA</sequence>
<feature type="domain" description="Glycosyl transferase family 1" evidence="1">
    <location>
        <begin position="364"/>
        <end position="464"/>
    </location>
</feature>
<evidence type="ECO:0000313" key="3">
    <source>
        <dbReference type="Proteomes" id="UP000552954"/>
    </source>
</evidence>
<accession>A0A849KD87</accession>
<evidence type="ECO:0000313" key="2">
    <source>
        <dbReference type="EMBL" id="NNU44147.1"/>
    </source>
</evidence>
<protein>
    <submittedName>
        <fullName evidence="2">Glycosyltransferase family 4 protein</fullName>
    </submittedName>
</protein>